<dbReference type="PANTHER" id="PTHR34269:SF11">
    <property type="entry name" value="B3 DOMAIN PROTEIN"/>
    <property type="match status" value="1"/>
</dbReference>
<accession>A0ABP0YLL3</accession>
<dbReference type="PANTHER" id="PTHR34269">
    <property type="entry name" value="TRANSCRIPTION FACTOR B3-DOMAIN FAMILY-RELATED"/>
    <property type="match status" value="1"/>
</dbReference>
<evidence type="ECO:0000313" key="2">
    <source>
        <dbReference type="Proteomes" id="UP001642487"/>
    </source>
</evidence>
<name>A0ABP0YLL3_9ROSI</name>
<reference evidence="1 2" key="1">
    <citation type="submission" date="2024-03" db="EMBL/GenBank/DDBJ databases">
        <authorList>
            <person name="Gkanogiannis A."/>
            <person name="Becerra Lopez-Lavalle L."/>
        </authorList>
    </citation>
    <scope>NUCLEOTIDE SEQUENCE [LARGE SCALE GENOMIC DNA]</scope>
</reference>
<dbReference type="EMBL" id="OZ021739">
    <property type="protein sequence ID" value="CAK9321404.1"/>
    <property type="molecule type" value="Genomic_DNA"/>
</dbReference>
<evidence type="ECO:0000313" key="1">
    <source>
        <dbReference type="EMBL" id="CAK9321404.1"/>
    </source>
</evidence>
<dbReference type="Proteomes" id="UP001642487">
    <property type="component" value="Chromosome 5"/>
</dbReference>
<gene>
    <name evidence="1" type="ORF">CITCOLO1_LOCUS13475</name>
</gene>
<protein>
    <submittedName>
        <fullName evidence="1">Uncharacterized protein</fullName>
    </submittedName>
</protein>
<keyword evidence="2" id="KW-1185">Reference proteome</keyword>
<organism evidence="1 2">
    <name type="scientific">Citrullus colocynthis</name>
    <name type="common">colocynth</name>
    <dbReference type="NCBI Taxonomy" id="252529"/>
    <lineage>
        <taxon>Eukaryota</taxon>
        <taxon>Viridiplantae</taxon>
        <taxon>Streptophyta</taxon>
        <taxon>Embryophyta</taxon>
        <taxon>Tracheophyta</taxon>
        <taxon>Spermatophyta</taxon>
        <taxon>Magnoliopsida</taxon>
        <taxon>eudicotyledons</taxon>
        <taxon>Gunneridae</taxon>
        <taxon>Pentapetalae</taxon>
        <taxon>rosids</taxon>
        <taxon>fabids</taxon>
        <taxon>Cucurbitales</taxon>
        <taxon>Cucurbitaceae</taxon>
        <taxon>Benincaseae</taxon>
        <taxon>Citrullus</taxon>
    </lineage>
</organism>
<dbReference type="InterPro" id="IPR051442">
    <property type="entry name" value="B3_domain"/>
</dbReference>
<sequence>MTSRSRDYTMSKRLGSREMNGTLRLEENELGVRMNILEHFPREEVKKVMKDAGNGIQITIFDETRNETKKTRMKRASKEEIFHIEWDIEGKGYVVGDQIAMYWDTTNKRLCYQIFPNSPLRNDPSKSLATSSSSSSFRR</sequence>
<proteinExistence type="predicted"/>